<dbReference type="InterPro" id="IPR051824">
    <property type="entry name" value="LRR_Rcpt-Like_S/T_Kinase"/>
</dbReference>
<reference evidence="13" key="3">
    <citation type="submission" date="2020-05" db="UniProtKB">
        <authorList>
            <consortium name="EnsemblMetazoa"/>
        </authorList>
    </citation>
    <scope>IDENTIFICATION</scope>
    <source>
        <strain evidence="13">Jacobina</strain>
    </source>
</reference>
<dbReference type="FunFam" id="1.10.533.10:FF:000094">
    <property type="entry name" value="Interleukin-1 receptor-associated kinase"/>
    <property type="match status" value="1"/>
</dbReference>
<organism evidence="13 14">
    <name type="scientific">Lutzomyia longipalpis</name>
    <name type="common">Sand fly</name>
    <dbReference type="NCBI Taxonomy" id="7200"/>
    <lineage>
        <taxon>Eukaryota</taxon>
        <taxon>Metazoa</taxon>
        <taxon>Ecdysozoa</taxon>
        <taxon>Arthropoda</taxon>
        <taxon>Hexapoda</taxon>
        <taxon>Insecta</taxon>
        <taxon>Pterygota</taxon>
        <taxon>Neoptera</taxon>
        <taxon>Endopterygota</taxon>
        <taxon>Diptera</taxon>
        <taxon>Nematocera</taxon>
        <taxon>Psychodoidea</taxon>
        <taxon>Psychodidae</taxon>
        <taxon>Lutzomyia</taxon>
        <taxon>Lutzomyia</taxon>
    </lineage>
</organism>
<evidence type="ECO:0000256" key="6">
    <source>
        <dbReference type="ARBA" id="ARBA00022840"/>
    </source>
</evidence>
<proteinExistence type="predicted"/>
<dbReference type="InterPro" id="IPR011029">
    <property type="entry name" value="DEATH-like_dom_sf"/>
</dbReference>
<dbReference type="InterPro" id="IPR037924">
    <property type="entry name" value="Pelle_death"/>
</dbReference>
<dbReference type="EMBL" id="AJWK01004133">
    <property type="status" value="NOT_ANNOTATED_CDS"/>
    <property type="molecule type" value="Genomic_DNA"/>
</dbReference>
<reference evidence="12" key="2">
    <citation type="journal article" date="2020" name="BMC">
        <title>Leishmania infection induces a limited differential gene expression in the sand fly midgut.</title>
        <authorList>
            <person name="Coutinho-Abreu I.V."/>
            <person name="Serafim T.D."/>
            <person name="Meneses C."/>
            <person name="Kamhawi S."/>
            <person name="Oliveira F."/>
            <person name="Valenzuela J.G."/>
        </authorList>
    </citation>
    <scope>NUCLEOTIDE SEQUENCE</scope>
    <source>
        <strain evidence="12">Jacobina</strain>
        <tissue evidence="12">Midgut</tissue>
    </source>
</reference>
<dbReference type="FunFam" id="3.30.200.20:FF:000572">
    <property type="entry name" value="Interleukin-1 receptor-associated kinase"/>
    <property type="match status" value="2"/>
</dbReference>
<evidence type="ECO:0000259" key="11">
    <source>
        <dbReference type="PROSITE" id="PS50011"/>
    </source>
</evidence>
<dbReference type="GO" id="GO:0007165">
    <property type="term" value="P:signal transduction"/>
    <property type="evidence" value="ECO:0007669"/>
    <property type="project" value="InterPro"/>
</dbReference>
<dbReference type="GO" id="GO:0045087">
    <property type="term" value="P:innate immune response"/>
    <property type="evidence" value="ECO:0007669"/>
    <property type="project" value="UniProtKB-ARBA"/>
</dbReference>
<feature type="compositionally biased region" description="Basic and acidic residues" evidence="10">
    <location>
        <begin position="130"/>
        <end position="148"/>
    </location>
</feature>
<protein>
    <recommendedName>
        <fullName evidence="1">non-specific serine/threonine protein kinase</fullName>
        <ecNumber evidence="1">2.7.11.1</ecNumber>
    </recommendedName>
</protein>
<comment type="catalytic activity">
    <reaction evidence="7">
        <text>L-threonyl-[protein] + ATP = O-phospho-L-threonyl-[protein] + ADP + H(+)</text>
        <dbReference type="Rhea" id="RHEA:46608"/>
        <dbReference type="Rhea" id="RHEA-COMP:11060"/>
        <dbReference type="Rhea" id="RHEA-COMP:11605"/>
        <dbReference type="ChEBI" id="CHEBI:15378"/>
        <dbReference type="ChEBI" id="CHEBI:30013"/>
        <dbReference type="ChEBI" id="CHEBI:30616"/>
        <dbReference type="ChEBI" id="CHEBI:61977"/>
        <dbReference type="ChEBI" id="CHEBI:456216"/>
        <dbReference type="EC" id="2.7.11.1"/>
    </reaction>
</comment>
<keyword evidence="14" id="KW-1185">Reference proteome</keyword>
<dbReference type="EC" id="2.7.11.1" evidence="1"/>
<comment type="catalytic activity">
    <reaction evidence="8">
        <text>L-seryl-[protein] + ATP = O-phospho-L-seryl-[protein] + ADP + H(+)</text>
        <dbReference type="Rhea" id="RHEA:17989"/>
        <dbReference type="Rhea" id="RHEA-COMP:9863"/>
        <dbReference type="Rhea" id="RHEA-COMP:11604"/>
        <dbReference type="ChEBI" id="CHEBI:15378"/>
        <dbReference type="ChEBI" id="CHEBI:29999"/>
        <dbReference type="ChEBI" id="CHEBI:30616"/>
        <dbReference type="ChEBI" id="CHEBI:83421"/>
        <dbReference type="ChEBI" id="CHEBI:456216"/>
        <dbReference type="EC" id="2.7.11.1"/>
    </reaction>
</comment>
<dbReference type="VEuPathDB" id="VectorBase:LLOJ001101"/>
<dbReference type="EMBL" id="GITU01008343">
    <property type="protein sequence ID" value="MBC1177046.1"/>
    <property type="molecule type" value="Transcribed_RNA"/>
</dbReference>
<evidence type="ECO:0000256" key="3">
    <source>
        <dbReference type="ARBA" id="ARBA00022679"/>
    </source>
</evidence>
<dbReference type="CDD" id="cd08307">
    <property type="entry name" value="Death_Pelle"/>
    <property type="match status" value="1"/>
</dbReference>
<dbReference type="Proteomes" id="UP000092461">
    <property type="component" value="Unassembled WGS sequence"/>
</dbReference>
<feature type="domain" description="Protein kinase" evidence="11">
    <location>
        <begin position="440"/>
        <end position="554"/>
    </location>
</feature>
<dbReference type="PROSITE" id="PS00107">
    <property type="entry name" value="PROTEIN_KINASE_ATP"/>
    <property type="match status" value="1"/>
</dbReference>
<keyword evidence="2" id="KW-0723">Serine/threonine-protein kinase</keyword>
<dbReference type="SUPFAM" id="SSF56112">
    <property type="entry name" value="Protein kinase-like (PK-like)"/>
    <property type="match status" value="2"/>
</dbReference>
<evidence type="ECO:0000256" key="8">
    <source>
        <dbReference type="ARBA" id="ARBA00048679"/>
    </source>
</evidence>
<evidence type="ECO:0000256" key="2">
    <source>
        <dbReference type="ARBA" id="ARBA00022527"/>
    </source>
</evidence>
<evidence type="ECO:0000256" key="5">
    <source>
        <dbReference type="ARBA" id="ARBA00022777"/>
    </source>
</evidence>
<name>A0A1B0CAN9_LUTLO</name>
<dbReference type="EnsemblMetazoa" id="LLOJ001101-RA">
    <property type="protein sequence ID" value="LLOJ001101-PA"/>
    <property type="gene ID" value="LLOJ001101"/>
</dbReference>
<dbReference type="Gene3D" id="3.30.200.20">
    <property type="entry name" value="Phosphorylase Kinase, domain 1"/>
    <property type="match status" value="2"/>
</dbReference>
<dbReference type="InterPro" id="IPR000488">
    <property type="entry name" value="Death_dom"/>
</dbReference>
<evidence type="ECO:0000313" key="13">
    <source>
        <dbReference type="EnsemblMetazoa" id="LLOJ001101-PA"/>
    </source>
</evidence>
<dbReference type="SUPFAM" id="SSF47986">
    <property type="entry name" value="DEATH domain"/>
    <property type="match status" value="1"/>
</dbReference>
<evidence type="ECO:0000256" key="1">
    <source>
        <dbReference type="ARBA" id="ARBA00012513"/>
    </source>
</evidence>
<feature type="compositionally biased region" description="Basic and acidic residues" evidence="10">
    <location>
        <begin position="361"/>
        <end position="381"/>
    </location>
</feature>
<evidence type="ECO:0000313" key="12">
    <source>
        <dbReference type="EMBL" id="MBC1177046.1"/>
    </source>
</evidence>
<dbReference type="InterPro" id="IPR000719">
    <property type="entry name" value="Prot_kinase_dom"/>
</dbReference>
<evidence type="ECO:0000256" key="7">
    <source>
        <dbReference type="ARBA" id="ARBA00047899"/>
    </source>
</evidence>
<evidence type="ECO:0000256" key="10">
    <source>
        <dbReference type="SAM" id="MobiDB-lite"/>
    </source>
</evidence>
<keyword evidence="5 12" id="KW-0418">Kinase</keyword>
<evidence type="ECO:0000313" key="14">
    <source>
        <dbReference type="Proteomes" id="UP000092461"/>
    </source>
</evidence>
<dbReference type="Gene3D" id="1.10.533.10">
    <property type="entry name" value="Death Domain, Fas"/>
    <property type="match status" value="1"/>
</dbReference>
<dbReference type="PANTHER" id="PTHR48006:SF102">
    <property type="entry name" value="LEUCINE-RICH REPEAT-CONTAINING PROTEIN DDB_G0281931-RELATED"/>
    <property type="match status" value="1"/>
</dbReference>
<keyword evidence="4 9" id="KW-0547">Nucleotide-binding</keyword>
<dbReference type="GO" id="GO:0031349">
    <property type="term" value="P:positive regulation of defense response"/>
    <property type="evidence" value="ECO:0007669"/>
    <property type="project" value="UniProtKB-ARBA"/>
</dbReference>
<dbReference type="GO" id="GO:0005524">
    <property type="term" value="F:ATP binding"/>
    <property type="evidence" value="ECO:0007669"/>
    <property type="project" value="UniProtKB-UniRule"/>
</dbReference>
<dbReference type="PROSITE" id="PS50011">
    <property type="entry name" value="PROTEIN_KINASE_DOM"/>
    <property type="match status" value="1"/>
</dbReference>
<dbReference type="AlphaFoldDB" id="A0A1B0CAN9"/>
<dbReference type="InterPro" id="IPR017441">
    <property type="entry name" value="Protein_kinase_ATP_BS"/>
</dbReference>
<feature type="region of interest" description="Disordered" evidence="10">
    <location>
        <begin position="128"/>
        <end position="148"/>
    </location>
</feature>
<feature type="region of interest" description="Disordered" evidence="10">
    <location>
        <begin position="358"/>
        <end position="383"/>
    </location>
</feature>
<dbReference type="InterPro" id="IPR001245">
    <property type="entry name" value="Ser-Thr/Tyr_kinase_cat_dom"/>
</dbReference>
<dbReference type="PANTHER" id="PTHR48006">
    <property type="entry name" value="LEUCINE-RICH REPEAT-CONTAINING PROTEIN DDB_G0281931-RELATED"/>
    <property type="match status" value="1"/>
</dbReference>
<evidence type="ECO:0000256" key="4">
    <source>
        <dbReference type="ARBA" id="ARBA00022741"/>
    </source>
</evidence>
<dbReference type="Pfam" id="PF07714">
    <property type="entry name" value="PK_Tyr_Ser-Thr"/>
    <property type="match status" value="2"/>
</dbReference>
<evidence type="ECO:0000256" key="9">
    <source>
        <dbReference type="PROSITE-ProRule" id="PRU10141"/>
    </source>
</evidence>
<dbReference type="GO" id="GO:1902533">
    <property type="term" value="P:positive regulation of intracellular signal transduction"/>
    <property type="evidence" value="ECO:0007669"/>
    <property type="project" value="UniProtKB-ARBA"/>
</dbReference>
<reference evidence="14" key="1">
    <citation type="submission" date="2012-05" db="EMBL/GenBank/DDBJ databases">
        <title>Whole Genome Assembly of Lutzomyia longipalpis.</title>
        <authorList>
            <person name="Richards S."/>
            <person name="Qu C."/>
            <person name="Dillon R."/>
            <person name="Worley K."/>
            <person name="Scherer S."/>
            <person name="Batterton M."/>
            <person name="Taylor A."/>
            <person name="Hawes A."/>
            <person name="Hernandez B."/>
            <person name="Kovar C."/>
            <person name="Mandapat C."/>
            <person name="Pham C."/>
            <person name="Qu C."/>
            <person name="Jing C."/>
            <person name="Bess C."/>
            <person name="Bandaranaike D."/>
            <person name="Ngo D."/>
            <person name="Ongeri F."/>
            <person name="Arias F."/>
            <person name="Lara F."/>
            <person name="Weissenberger G."/>
            <person name="Kamau G."/>
            <person name="Han H."/>
            <person name="Shen H."/>
            <person name="Dinh H."/>
            <person name="Khalil I."/>
            <person name="Jones J."/>
            <person name="Shafer J."/>
            <person name="Jayaseelan J."/>
            <person name="Quiroz J."/>
            <person name="Blankenburg K."/>
            <person name="Nguyen L."/>
            <person name="Jackson L."/>
            <person name="Francisco L."/>
            <person name="Tang L.-Y."/>
            <person name="Pu L.-L."/>
            <person name="Perales L."/>
            <person name="Lorensuhewa L."/>
            <person name="Munidasa M."/>
            <person name="Coyle M."/>
            <person name="Taylor M."/>
            <person name="Puazo M."/>
            <person name="Firestine M."/>
            <person name="Scheel M."/>
            <person name="Javaid M."/>
            <person name="Wang M."/>
            <person name="Li M."/>
            <person name="Tabassum N."/>
            <person name="Saada N."/>
            <person name="Osuji N."/>
            <person name="Aqrawi P."/>
            <person name="Fu Q."/>
            <person name="Thornton R."/>
            <person name="Raj R."/>
            <person name="Goodspeed R."/>
            <person name="Mata R."/>
            <person name="Najjar R."/>
            <person name="Gubbala S."/>
            <person name="Lee S."/>
            <person name="Denson S."/>
            <person name="Patil S."/>
            <person name="Macmil S."/>
            <person name="Qi S."/>
            <person name="Matskevitch T."/>
            <person name="Palculict T."/>
            <person name="Mathew T."/>
            <person name="Vee V."/>
            <person name="Velamala V."/>
            <person name="Korchina V."/>
            <person name="Cai W."/>
            <person name="Liu W."/>
            <person name="Dai W."/>
            <person name="Zou X."/>
            <person name="Zhu Y."/>
            <person name="Zhang Y."/>
            <person name="Wu Y.-Q."/>
            <person name="Xin Y."/>
            <person name="Nazarath L."/>
            <person name="Kovar C."/>
            <person name="Han Y."/>
            <person name="Muzny D."/>
            <person name="Gibbs R."/>
        </authorList>
    </citation>
    <scope>NUCLEOTIDE SEQUENCE [LARGE SCALE GENOMIC DNA]</scope>
    <source>
        <strain evidence="14">Jacobina</strain>
    </source>
</reference>
<dbReference type="GO" id="GO:0004674">
    <property type="term" value="F:protein serine/threonine kinase activity"/>
    <property type="evidence" value="ECO:0007669"/>
    <property type="project" value="UniProtKB-KW"/>
</dbReference>
<dbReference type="InterPro" id="IPR011009">
    <property type="entry name" value="Kinase-like_dom_sf"/>
</dbReference>
<dbReference type="EMBL" id="AJWK01004132">
    <property type="status" value="NOT_ANNOTATED_CDS"/>
    <property type="molecule type" value="Genomic_DNA"/>
</dbReference>
<feature type="binding site" evidence="9">
    <location>
        <position position="468"/>
    </location>
    <ligand>
        <name>ATP</name>
        <dbReference type="ChEBI" id="CHEBI:30616"/>
    </ligand>
</feature>
<keyword evidence="6 9" id="KW-0067">ATP-binding</keyword>
<sequence length="554" mass="62806">MQKQSGHTTSSGLSMDIYLYDMPTQERENLCRILDENDVWRNLALNHMGYTKTDLQEIKRQMQHGNSPADELLTMWGDQNHTVTELFMLLSKMQQYVAMSVIKDLVDRRYHRLIYSGQPDLSVLLQNNSLKDKKEKSPVTEEERRPDVPKRLTNAKILNCQQNEVSNENNEEQNGITSTGVVDIKNIKDYASTIPQIEYQELVEATNNWSDKSILGKGGFGTVYKGMWKCTAVAIKKIEYRGTGDAEANKIQMQQSLNELRHLNSCRHDNILPLYGYSINGAEPCLVYQLMTGGSLEQRLFSGPQAAPLVWTQRFNIAKGTARMQQYVAMSVIKDLVDRRYHRLIYSGQPDLSVLLNNNSLKDKKEKSPVTEEERRPDVPKRSTNAKILNCQQNEVSNENNEEQNGITSTGVVDIKNIKDYASTIPQIEYQELVEATNNWSDKSILGKGGFGTVYKGMWKCTAVAIKKIEYRGTGDAEANKIQMQQSLNELRHLNSCRHDNILPLYGYSINGAEPCLVYQLMTGGSLEQRLFSGPQAAPLAWTQRFNIAKGTAR</sequence>
<keyword evidence="3" id="KW-0808">Transferase</keyword>
<dbReference type="Pfam" id="PF00531">
    <property type="entry name" value="Death"/>
    <property type="match status" value="1"/>
</dbReference>
<accession>A0A1B0CAN9</accession>
<dbReference type="VEuPathDB" id="VectorBase:LLONM1_006531"/>